<dbReference type="Gene3D" id="3.10.450.330">
    <property type="match status" value="2"/>
</dbReference>
<dbReference type="GO" id="GO:0005985">
    <property type="term" value="P:sucrose metabolic process"/>
    <property type="evidence" value="ECO:0007669"/>
    <property type="project" value="InterPro"/>
</dbReference>
<comment type="catalytic activity">
    <reaction evidence="5">
        <text>an NDP-alpha-D-glucose + D-fructose = a ribonucleoside 5'-diphosphate + sucrose + H(+)</text>
        <dbReference type="Rhea" id="RHEA:16241"/>
        <dbReference type="ChEBI" id="CHEBI:15378"/>
        <dbReference type="ChEBI" id="CHEBI:17992"/>
        <dbReference type="ChEBI" id="CHEBI:37721"/>
        <dbReference type="ChEBI" id="CHEBI:57930"/>
        <dbReference type="ChEBI" id="CHEBI:76533"/>
        <dbReference type="EC" id="2.4.1.13"/>
    </reaction>
</comment>
<evidence type="ECO:0000256" key="4">
    <source>
        <dbReference type="ARBA" id="ARBA00022679"/>
    </source>
</evidence>
<protein>
    <recommendedName>
        <fullName evidence="2">sucrose synthase</fullName>
        <ecNumber evidence="2">2.4.1.13</ecNumber>
    </recommendedName>
</protein>
<dbReference type="GO" id="GO:0016157">
    <property type="term" value="F:sucrose synthase activity"/>
    <property type="evidence" value="ECO:0007669"/>
    <property type="project" value="UniProtKB-EC"/>
</dbReference>
<evidence type="ECO:0000256" key="1">
    <source>
        <dbReference type="ARBA" id="ARBA00005894"/>
    </source>
</evidence>
<evidence type="ECO:0000313" key="8">
    <source>
        <dbReference type="Proteomes" id="UP000585474"/>
    </source>
</evidence>
<dbReference type="InterPro" id="IPR012820">
    <property type="entry name" value="Sucrose_synthase_pln/cyn"/>
</dbReference>
<evidence type="ECO:0000313" key="7">
    <source>
        <dbReference type="EMBL" id="GFY90231.1"/>
    </source>
</evidence>
<name>A0A7J0EUS2_9ERIC</name>
<dbReference type="Proteomes" id="UP000585474">
    <property type="component" value="Unassembled WGS sequence"/>
</dbReference>
<dbReference type="AlphaFoldDB" id="A0A7J0EUS2"/>
<dbReference type="EC" id="2.4.1.13" evidence="2"/>
<dbReference type="EMBL" id="BJWL01000007">
    <property type="protein sequence ID" value="GFY90231.1"/>
    <property type="molecule type" value="Genomic_DNA"/>
</dbReference>
<comment type="similarity">
    <text evidence="1">Belongs to the glycosyltransferase 1 family. Plant sucrose synthase subfamily.</text>
</comment>
<keyword evidence="4" id="KW-0808">Transferase</keyword>
<feature type="domain" description="Sucrose synthase N-terminal" evidence="6">
    <location>
        <begin position="262"/>
        <end position="329"/>
    </location>
</feature>
<proteinExistence type="inferred from homology"/>
<evidence type="ECO:0000256" key="2">
    <source>
        <dbReference type="ARBA" id="ARBA00012540"/>
    </source>
</evidence>
<organism evidence="7 8">
    <name type="scientific">Actinidia rufa</name>
    <dbReference type="NCBI Taxonomy" id="165716"/>
    <lineage>
        <taxon>Eukaryota</taxon>
        <taxon>Viridiplantae</taxon>
        <taxon>Streptophyta</taxon>
        <taxon>Embryophyta</taxon>
        <taxon>Tracheophyta</taxon>
        <taxon>Spermatophyta</taxon>
        <taxon>Magnoliopsida</taxon>
        <taxon>eudicotyledons</taxon>
        <taxon>Gunneridae</taxon>
        <taxon>Pentapetalae</taxon>
        <taxon>asterids</taxon>
        <taxon>Ericales</taxon>
        <taxon>Actinidiaceae</taxon>
        <taxon>Actinidia</taxon>
    </lineage>
</organism>
<dbReference type="Pfam" id="PF24861">
    <property type="entry name" value="SUS_N"/>
    <property type="match status" value="1"/>
</dbReference>
<evidence type="ECO:0000256" key="5">
    <source>
        <dbReference type="ARBA" id="ARBA00049030"/>
    </source>
</evidence>
<reference evidence="7 8" key="1">
    <citation type="submission" date="2019-07" db="EMBL/GenBank/DDBJ databases">
        <title>De Novo Assembly of kiwifruit Actinidia rufa.</title>
        <authorList>
            <person name="Sugita-Konishi S."/>
            <person name="Sato K."/>
            <person name="Mori E."/>
            <person name="Abe Y."/>
            <person name="Kisaki G."/>
            <person name="Hamano K."/>
            <person name="Suezawa K."/>
            <person name="Otani M."/>
            <person name="Fukuda T."/>
            <person name="Manabe T."/>
            <person name="Gomi K."/>
            <person name="Tabuchi M."/>
            <person name="Akimitsu K."/>
            <person name="Kataoka I."/>
        </authorList>
    </citation>
    <scope>NUCLEOTIDE SEQUENCE [LARGE SCALE GENOMIC DNA]</scope>
    <source>
        <strain evidence="8">cv. Fuchu</strain>
    </source>
</reference>
<dbReference type="PANTHER" id="PTHR45839:SF7">
    <property type="entry name" value="SUCROSE SYNTHASE 1"/>
    <property type="match status" value="1"/>
</dbReference>
<gene>
    <name evidence="7" type="ORF">Acr_07g0004280</name>
</gene>
<accession>A0A7J0EUS2</accession>
<keyword evidence="3" id="KW-0328">Glycosyltransferase</keyword>
<keyword evidence="8" id="KW-1185">Reference proteome</keyword>
<evidence type="ECO:0000256" key="3">
    <source>
        <dbReference type="ARBA" id="ARBA00022676"/>
    </source>
</evidence>
<sequence>MFPDKENMHLSLIDFLEVHNYKGKITVVEAYAGRKILIHVKTSWSLMEWYPLSSIRELQRIPQAVFFLLRSESTVTHVSPFNLEIKHGGVAFRKNLGWADSGDLVAIAHHVSSVVAYMLLLSLIEYKTLVMRDNLELANEILPSLPKEHHKSNRIPKAALMAQSYLPSKFSERVAIWRNDMALAGSWGGGVMVFQLSELVGIEVLSLESPPPLVSGCFKWWQSVWGARPLDDSSILVSWWDIGIIPGVTPSIDMAGQVLTRVHRPRKRLDGTLSAQRNQILLFFSKMESHGKGILKPHQTEAEIEELSKAAVQQKLYDGAFGELLKSAQANNQKRWCNLISLLDDQTLLSVPKYLQFKEELVDGQCNGNFVLELHLSAKMFHDKENMHLLLDFLEVHNYKGKITVVEAYASRKKIDPREDILRFNGVVSSFLKKGIAENTAGNVFPFKVNEIKLGTAGEASQRSTKEDWLEWMRHFSIELLKE</sequence>
<dbReference type="InterPro" id="IPR056735">
    <property type="entry name" value="SUS_N"/>
</dbReference>
<dbReference type="OrthoDB" id="1721603at2759"/>
<comment type="caution">
    <text evidence="7">The sequence shown here is derived from an EMBL/GenBank/DDBJ whole genome shotgun (WGS) entry which is preliminary data.</text>
</comment>
<evidence type="ECO:0000259" key="6">
    <source>
        <dbReference type="Pfam" id="PF24861"/>
    </source>
</evidence>
<dbReference type="PANTHER" id="PTHR45839">
    <property type="match status" value="1"/>
</dbReference>